<accession>A0A939PDU3</accession>
<organism evidence="2 3">
    <name type="scientific">Actinomadura barringtoniae</name>
    <dbReference type="NCBI Taxonomy" id="1427535"/>
    <lineage>
        <taxon>Bacteria</taxon>
        <taxon>Bacillati</taxon>
        <taxon>Actinomycetota</taxon>
        <taxon>Actinomycetes</taxon>
        <taxon>Streptosporangiales</taxon>
        <taxon>Thermomonosporaceae</taxon>
        <taxon>Actinomadura</taxon>
    </lineage>
</organism>
<dbReference type="GO" id="GO:0016491">
    <property type="term" value="F:oxidoreductase activity"/>
    <property type="evidence" value="ECO:0007669"/>
    <property type="project" value="InterPro"/>
</dbReference>
<dbReference type="PROSITE" id="PS51352">
    <property type="entry name" value="THIOREDOXIN_2"/>
    <property type="match status" value="1"/>
</dbReference>
<sequence length="178" mass="17855">MALSIIGALGLANIALTLLVIRRLGEHSRLLAENATARPASAAGWPAAIDVAPGEQVGDFAVTAFDGTSMSRGDLNGRTLVGFVAPGCPACDASLPDFIERAGAAEGGRAQVVAVVMGDARAAGEVCEQLSPVARVLTEDQEAGPLATAFGVGGLPAFALLAGDTVVASHSLIERLPA</sequence>
<evidence type="ECO:0000259" key="1">
    <source>
        <dbReference type="PROSITE" id="PS51352"/>
    </source>
</evidence>
<comment type="caution">
    <text evidence="2">The sequence shown here is derived from an EMBL/GenBank/DDBJ whole genome shotgun (WGS) entry which is preliminary data.</text>
</comment>
<gene>
    <name evidence="2" type="ORF">J4573_27100</name>
</gene>
<protein>
    <submittedName>
        <fullName evidence="2">Redoxin family protein</fullName>
    </submittedName>
</protein>
<dbReference type="InterPro" id="IPR036249">
    <property type="entry name" value="Thioredoxin-like_sf"/>
</dbReference>
<dbReference type="InterPro" id="IPR013766">
    <property type="entry name" value="Thioredoxin_domain"/>
</dbReference>
<name>A0A939PDU3_9ACTN</name>
<reference evidence="2" key="1">
    <citation type="submission" date="2021-03" db="EMBL/GenBank/DDBJ databases">
        <authorList>
            <person name="Kanchanasin P."/>
            <person name="Saeng-In P."/>
            <person name="Phongsopitanun W."/>
            <person name="Yuki M."/>
            <person name="Kudo T."/>
            <person name="Ohkuma M."/>
            <person name="Tanasupawat S."/>
        </authorList>
    </citation>
    <scope>NUCLEOTIDE SEQUENCE</scope>
    <source>
        <strain evidence="2">GKU 128</strain>
    </source>
</reference>
<evidence type="ECO:0000313" key="2">
    <source>
        <dbReference type="EMBL" id="MBO2450795.1"/>
    </source>
</evidence>
<dbReference type="SUPFAM" id="SSF52833">
    <property type="entry name" value="Thioredoxin-like"/>
    <property type="match status" value="1"/>
</dbReference>
<dbReference type="RefSeq" id="WP_208258676.1">
    <property type="nucleotide sequence ID" value="NZ_JAGEOJ010000011.1"/>
</dbReference>
<dbReference type="EMBL" id="JAGEOJ010000011">
    <property type="protein sequence ID" value="MBO2450795.1"/>
    <property type="molecule type" value="Genomic_DNA"/>
</dbReference>
<dbReference type="AlphaFoldDB" id="A0A939PDU3"/>
<dbReference type="Gene3D" id="3.40.30.10">
    <property type="entry name" value="Glutaredoxin"/>
    <property type="match status" value="1"/>
</dbReference>
<proteinExistence type="predicted"/>
<evidence type="ECO:0000313" key="3">
    <source>
        <dbReference type="Proteomes" id="UP000669179"/>
    </source>
</evidence>
<dbReference type="Pfam" id="PF08534">
    <property type="entry name" value="Redoxin"/>
    <property type="match status" value="1"/>
</dbReference>
<dbReference type="InterPro" id="IPR013740">
    <property type="entry name" value="Redoxin"/>
</dbReference>
<dbReference type="Proteomes" id="UP000669179">
    <property type="component" value="Unassembled WGS sequence"/>
</dbReference>
<feature type="domain" description="Thioredoxin" evidence="1">
    <location>
        <begin position="51"/>
        <end position="178"/>
    </location>
</feature>
<keyword evidence="3" id="KW-1185">Reference proteome</keyword>